<keyword evidence="7" id="KW-1185">Reference proteome</keyword>
<name>A0A8K0NMH2_9TREE</name>
<dbReference type="EMBL" id="JABELV010000316">
    <property type="protein sequence ID" value="KAG7527350.1"/>
    <property type="molecule type" value="Genomic_DNA"/>
</dbReference>
<organism evidence="6 7">
    <name type="scientific">Filobasidium floriforme</name>
    <dbReference type="NCBI Taxonomy" id="5210"/>
    <lineage>
        <taxon>Eukaryota</taxon>
        <taxon>Fungi</taxon>
        <taxon>Dikarya</taxon>
        <taxon>Basidiomycota</taxon>
        <taxon>Agaricomycotina</taxon>
        <taxon>Tremellomycetes</taxon>
        <taxon>Filobasidiales</taxon>
        <taxon>Filobasidiaceae</taxon>
        <taxon>Filobasidium</taxon>
    </lineage>
</organism>
<dbReference type="PANTHER" id="PTHR46481:SF10">
    <property type="entry name" value="ZINC FINGER BED DOMAIN-CONTAINING PROTEIN 39"/>
    <property type="match status" value="1"/>
</dbReference>
<proteinExistence type="predicted"/>
<sequence length="75" mass="8572">MTTSLTAWGIQDQVLSVICDNASANDVMVKKLSEHEWKRFGETGRVRCFAHVLNLVVGVSRIKFMVFRRLTFLDV</sequence>
<dbReference type="PANTHER" id="PTHR46481">
    <property type="entry name" value="ZINC FINGER BED DOMAIN-CONTAINING PROTEIN 4"/>
    <property type="match status" value="1"/>
</dbReference>
<evidence type="ECO:0000313" key="6">
    <source>
        <dbReference type="EMBL" id="KAG7527350.1"/>
    </source>
</evidence>
<dbReference type="Proteomes" id="UP000812966">
    <property type="component" value="Unassembled WGS sequence"/>
</dbReference>
<dbReference type="SUPFAM" id="SSF53098">
    <property type="entry name" value="Ribonuclease H-like"/>
    <property type="match status" value="1"/>
</dbReference>
<evidence type="ECO:0008006" key="8">
    <source>
        <dbReference type="Google" id="ProtNLM"/>
    </source>
</evidence>
<keyword evidence="2" id="KW-0479">Metal-binding</keyword>
<reference evidence="6" key="1">
    <citation type="submission" date="2020-04" db="EMBL/GenBank/DDBJ databases">
        <title>Analysis of mating type loci in Filobasidium floriforme.</title>
        <authorList>
            <person name="Nowrousian M."/>
        </authorList>
    </citation>
    <scope>NUCLEOTIDE SEQUENCE</scope>
    <source>
        <strain evidence="6">CBS 6242</strain>
    </source>
</reference>
<evidence type="ECO:0000256" key="2">
    <source>
        <dbReference type="ARBA" id="ARBA00022723"/>
    </source>
</evidence>
<protein>
    <recommendedName>
        <fullName evidence="8">AC9 transposase</fullName>
    </recommendedName>
</protein>
<accession>A0A8K0NMH2</accession>
<keyword evidence="4" id="KW-0862">Zinc</keyword>
<evidence type="ECO:0000256" key="3">
    <source>
        <dbReference type="ARBA" id="ARBA00022771"/>
    </source>
</evidence>
<comment type="subcellular location">
    <subcellularLocation>
        <location evidence="1">Nucleus</location>
    </subcellularLocation>
</comment>
<dbReference type="AlphaFoldDB" id="A0A8K0NMH2"/>
<dbReference type="InterPro" id="IPR052035">
    <property type="entry name" value="ZnF_BED_domain_contain"/>
</dbReference>
<dbReference type="InterPro" id="IPR012337">
    <property type="entry name" value="RNaseH-like_sf"/>
</dbReference>
<evidence type="ECO:0000256" key="4">
    <source>
        <dbReference type="ARBA" id="ARBA00022833"/>
    </source>
</evidence>
<evidence type="ECO:0000256" key="5">
    <source>
        <dbReference type="ARBA" id="ARBA00023242"/>
    </source>
</evidence>
<gene>
    <name evidence="6" type="ORF">FFLO_07022</name>
</gene>
<keyword evidence="3" id="KW-0863">Zinc-finger</keyword>
<keyword evidence="5" id="KW-0539">Nucleus</keyword>
<dbReference type="GO" id="GO:0008270">
    <property type="term" value="F:zinc ion binding"/>
    <property type="evidence" value="ECO:0007669"/>
    <property type="project" value="UniProtKB-KW"/>
</dbReference>
<evidence type="ECO:0000313" key="7">
    <source>
        <dbReference type="Proteomes" id="UP000812966"/>
    </source>
</evidence>
<comment type="caution">
    <text evidence="6">The sequence shown here is derived from an EMBL/GenBank/DDBJ whole genome shotgun (WGS) entry which is preliminary data.</text>
</comment>
<dbReference type="GO" id="GO:0005634">
    <property type="term" value="C:nucleus"/>
    <property type="evidence" value="ECO:0007669"/>
    <property type="project" value="UniProtKB-SubCell"/>
</dbReference>
<evidence type="ECO:0000256" key="1">
    <source>
        <dbReference type="ARBA" id="ARBA00004123"/>
    </source>
</evidence>